<feature type="domain" description="SH3b" evidence="1">
    <location>
        <begin position="38"/>
        <end position="86"/>
    </location>
</feature>
<name>A0ABX6TA88_9SPHN</name>
<gene>
    <name evidence="2" type="ORF">H9L14_14100</name>
</gene>
<evidence type="ECO:0000313" key="3">
    <source>
        <dbReference type="Proteomes" id="UP000516105"/>
    </source>
</evidence>
<evidence type="ECO:0000313" key="2">
    <source>
        <dbReference type="EMBL" id="QNP45638.1"/>
    </source>
</evidence>
<proteinExistence type="predicted"/>
<organism evidence="2 3">
    <name type="scientific">Sphingomonas sediminicola</name>
    <dbReference type="NCBI Taxonomy" id="386874"/>
    <lineage>
        <taxon>Bacteria</taxon>
        <taxon>Pseudomonadati</taxon>
        <taxon>Pseudomonadota</taxon>
        <taxon>Alphaproteobacteria</taxon>
        <taxon>Sphingomonadales</taxon>
        <taxon>Sphingomonadaceae</taxon>
        <taxon>Sphingomonas</taxon>
    </lineage>
</organism>
<reference evidence="2 3" key="1">
    <citation type="submission" date="2020-08" db="EMBL/GenBank/DDBJ databases">
        <title>Genome sequence of Sphingomonas sediminicola KACC 15039T.</title>
        <authorList>
            <person name="Hyun D.-W."/>
            <person name="Bae J.-W."/>
        </authorList>
    </citation>
    <scope>NUCLEOTIDE SEQUENCE [LARGE SCALE GENOMIC DNA]</scope>
    <source>
        <strain evidence="2 3">KACC 15039</strain>
    </source>
</reference>
<dbReference type="Gene3D" id="2.30.30.40">
    <property type="entry name" value="SH3 Domains"/>
    <property type="match status" value="1"/>
</dbReference>
<keyword evidence="3" id="KW-1185">Reference proteome</keyword>
<accession>A0ABX6TA88</accession>
<dbReference type="EMBL" id="CP060782">
    <property type="protein sequence ID" value="QNP45638.1"/>
    <property type="molecule type" value="Genomic_DNA"/>
</dbReference>
<evidence type="ECO:0000259" key="1">
    <source>
        <dbReference type="Pfam" id="PF08239"/>
    </source>
</evidence>
<dbReference type="Pfam" id="PF08239">
    <property type="entry name" value="SH3_3"/>
    <property type="match status" value="1"/>
</dbReference>
<sequence>MPPSIYACSVLRVPVPGLDRNCLRASSCCPSDRVSRNVVIRSAPSRASPAVGALTRGESLKVIRETARWRQVRMSDGSTGYVSKAWTIVVGGPAITALGSPTKLHMIDVGTGLALFVEGQAGP</sequence>
<protein>
    <submittedName>
        <fullName evidence="2">SH3 domain-containing protein</fullName>
    </submittedName>
</protein>
<dbReference type="Proteomes" id="UP000516105">
    <property type="component" value="Chromosome"/>
</dbReference>
<dbReference type="InterPro" id="IPR003646">
    <property type="entry name" value="SH3-like_bac-type"/>
</dbReference>